<protein>
    <recommendedName>
        <fullName evidence="2 8">Biotin carboxyl carrier protein of acetyl-CoA carboxylase</fullName>
    </recommendedName>
</protein>
<dbReference type="GO" id="GO:0009507">
    <property type="term" value="C:chloroplast"/>
    <property type="evidence" value="ECO:0007669"/>
    <property type="project" value="UniProtKB-SubCell"/>
</dbReference>
<keyword evidence="6 8" id="KW-0275">Fatty acid biosynthesis</keyword>
<dbReference type="GO" id="GO:0003989">
    <property type="term" value="F:acetyl-CoA carboxylase activity"/>
    <property type="evidence" value="ECO:0007669"/>
    <property type="project" value="InterPro"/>
</dbReference>
<dbReference type="SUPFAM" id="SSF51230">
    <property type="entry name" value="Single hybrid motif"/>
    <property type="match status" value="1"/>
</dbReference>
<dbReference type="AlphaFoldDB" id="A0AAN8Z533"/>
<evidence type="ECO:0000256" key="2">
    <source>
        <dbReference type="ARBA" id="ARBA00017562"/>
    </source>
</evidence>
<dbReference type="GO" id="GO:0009317">
    <property type="term" value="C:acetyl-CoA carboxylase complex"/>
    <property type="evidence" value="ECO:0007669"/>
    <property type="project" value="InterPro"/>
</dbReference>
<keyword evidence="12" id="KW-1185">Reference proteome</keyword>
<feature type="region of interest" description="Disordered" evidence="9">
    <location>
        <begin position="133"/>
        <end position="170"/>
    </location>
</feature>
<keyword evidence="3 8" id="KW-0444">Lipid biosynthesis</keyword>
<evidence type="ECO:0000256" key="8">
    <source>
        <dbReference type="RuleBase" id="RU364072"/>
    </source>
</evidence>
<evidence type="ECO:0000256" key="3">
    <source>
        <dbReference type="ARBA" id="ARBA00022516"/>
    </source>
</evidence>
<dbReference type="InterPro" id="IPR050709">
    <property type="entry name" value="Biotin_Carboxyl_Carrier/Decarb"/>
</dbReference>
<dbReference type="Pfam" id="PF00364">
    <property type="entry name" value="Biotin_lipoyl"/>
    <property type="match status" value="1"/>
</dbReference>
<evidence type="ECO:0000256" key="1">
    <source>
        <dbReference type="ARBA" id="ARBA00005194"/>
    </source>
</evidence>
<dbReference type="EMBL" id="JBAMMX010000016">
    <property type="protein sequence ID" value="KAK6925081.1"/>
    <property type="molecule type" value="Genomic_DNA"/>
</dbReference>
<evidence type="ECO:0000256" key="9">
    <source>
        <dbReference type="SAM" id="MobiDB-lite"/>
    </source>
</evidence>
<dbReference type="InterPro" id="IPR001882">
    <property type="entry name" value="Biotin_BS"/>
</dbReference>
<evidence type="ECO:0000256" key="7">
    <source>
        <dbReference type="ARBA" id="ARBA00023267"/>
    </source>
</evidence>
<name>A0AAN8Z533_9MAGN</name>
<dbReference type="PANTHER" id="PTHR45266">
    <property type="entry name" value="OXALOACETATE DECARBOXYLASE ALPHA CHAIN"/>
    <property type="match status" value="1"/>
</dbReference>
<proteinExistence type="predicted"/>
<gene>
    <name evidence="11" type="ORF">RJ641_009407</name>
</gene>
<dbReference type="GO" id="GO:0006633">
    <property type="term" value="P:fatty acid biosynthetic process"/>
    <property type="evidence" value="ECO:0007669"/>
    <property type="project" value="UniProtKB-KW"/>
</dbReference>
<dbReference type="InterPro" id="IPR000089">
    <property type="entry name" value="Biotin_lipoyl"/>
</dbReference>
<dbReference type="PANTHER" id="PTHR45266:SF3">
    <property type="entry name" value="OXALOACETATE DECARBOXYLASE ALPHA CHAIN"/>
    <property type="match status" value="1"/>
</dbReference>
<accession>A0AAN8Z533</accession>
<comment type="function">
    <text evidence="8">This protein is a component of the acetyl coenzyme A carboxylase complex; first, biotin carboxylase catalyzes the carboxylation of the carrier protein and then the transcarboxylase transfers the carboxyl group to form malonyl-CoA.</text>
</comment>
<evidence type="ECO:0000256" key="5">
    <source>
        <dbReference type="ARBA" id="ARBA00023098"/>
    </source>
</evidence>
<keyword evidence="8" id="KW-0934">Plastid</keyword>
<feature type="compositionally biased region" description="Low complexity" evidence="9">
    <location>
        <begin position="141"/>
        <end position="170"/>
    </location>
</feature>
<dbReference type="Gene3D" id="2.40.50.100">
    <property type="match status" value="1"/>
</dbReference>
<dbReference type="Proteomes" id="UP001370490">
    <property type="component" value="Unassembled WGS sequence"/>
</dbReference>
<evidence type="ECO:0000313" key="11">
    <source>
        <dbReference type="EMBL" id="KAK6925081.1"/>
    </source>
</evidence>
<keyword evidence="8" id="KW-0150">Chloroplast</keyword>
<feature type="domain" description="Lipoyl-binding" evidence="10">
    <location>
        <begin position="172"/>
        <end position="218"/>
    </location>
</feature>
<evidence type="ECO:0000313" key="12">
    <source>
        <dbReference type="Proteomes" id="UP001370490"/>
    </source>
</evidence>
<organism evidence="11 12">
    <name type="scientific">Dillenia turbinata</name>
    <dbReference type="NCBI Taxonomy" id="194707"/>
    <lineage>
        <taxon>Eukaryota</taxon>
        <taxon>Viridiplantae</taxon>
        <taxon>Streptophyta</taxon>
        <taxon>Embryophyta</taxon>
        <taxon>Tracheophyta</taxon>
        <taxon>Spermatophyta</taxon>
        <taxon>Magnoliopsida</taxon>
        <taxon>eudicotyledons</taxon>
        <taxon>Gunneridae</taxon>
        <taxon>Pentapetalae</taxon>
        <taxon>Dilleniales</taxon>
        <taxon>Dilleniaceae</taxon>
        <taxon>Dillenia</taxon>
    </lineage>
</organism>
<dbReference type="CDD" id="cd06850">
    <property type="entry name" value="biotinyl_domain"/>
    <property type="match status" value="1"/>
</dbReference>
<comment type="subcellular location">
    <subcellularLocation>
        <location evidence="8">Plastid</location>
        <location evidence="8">Chloroplast</location>
    </subcellularLocation>
</comment>
<evidence type="ECO:0000259" key="10">
    <source>
        <dbReference type="Pfam" id="PF00364"/>
    </source>
</evidence>
<evidence type="ECO:0000256" key="4">
    <source>
        <dbReference type="ARBA" id="ARBA00022832"/>
    </source>
</evidence>
<keyword evidence="5 8" id="KW-0443">Lipid metabolism</keyword>
<keyword evidence="7 8" id="KW-0092">Biotin</keyword>
<keyword evidence="4 8" id="KW-0276">Fatty acid metabolism</keyword>
<dbReference type="InterPro" id="IPR011053">
    <property type="entry name" value="Single_hybrid_motif"/>
</dbReference>
<dbReference type="PROSITE" id="PS00188">
    <property type="entry name" value="BIOTIN"/>
    <property type="match status" value="1"/>
</dbReference>
<dbReference type="InterPro" id="IPR001249">
    <property type="entry name" value="AcCoA_biotinCC"/>
</dbReference>
<comment type="caution">
    <text evidence="11">The sequence shown here is derived from an EMBL/GenBank/DDBJ whole genome shotgun (WGS) entry which is preliminary data.</text>
</comment>
<sequence>MASFFAPNSSALLGASKSNGKQYQQQNSDAMISFLLGSKFRLVRFQPSKLLIFIYLFLQGSSRNQFKIHAQLNEGTSEKALNSVNKELVDSRDIVELELKQTDYELTIRKKAALQPILSPVVMMQPPPARAMLPPSPAPVAAPAASTPVASTPASASAPSAPAKPKSSHPPLRCPMAGMFYRSPAPGAPPFVKVGDKVQKGQVVCIIEAMKLMNEIEVSVLFNLQLICFCST</sequence>
<dbReference type="PRINTS" id="PR01071">
    <property type="entry name" value="ACOABIOTINCC"/>
</dbReference>
<reference evidence="11 12" key="1">
    <citation type="submission" date="2023-12" db="EMBL/GenBank/DDBJ databases">
        <title>A high-quality genome assembly for Dillenia turbinata (Dilleniales).</title>
        <authorList>
            <person name="Chanderbali A."/>
        </authorList>
    </citation>
    <scope>NUCLEOTIDE SEQUENCE [LARGE SCALE GENOMIC DNA]</scope>
    <source>
        <strain evidence="11">LSX21</strain>
        <tissue evidence="11">Leaf</tissue>
    </source>
</reference>
<evidence type="ECO:0000256" key="6">
    <source>
        <dbReference type="ARBA" id="ARBA00023160"/>
    </source>
</evidence>
<comment type="pathway">
    <text evidence="1 8">Lipid metabolism; fatty acid biosynthesis.</text>
</comment>